<organism evidence="6 7">
    <name type="scientific">Candidatus Desantisbacteria bacterium CG_4_10_14_0_8_um_filter_39_17</name>
    <dbReference type="NCBI Taxonomy" id="1974542"/>
    <lineage>
        <taxon>Bacteria</taxon>
        <taxon>Candidatus Desantisiibacteriota</taxon>
    </lineage>
</organism>
<dbReference type="InterPro" id="IPR050952">
    <property type="entry name" value="TRIM-NHL_E3_ligases"/>
</dbReference>
<evidence type="ECO:0000259" key="5">
    <source>
        <dbReference type="PROSITE" id="PS50825"/>
    </source>
</evidence>
<keyword evidence="3" id="KW-1015">Disulfide bond</keyword>
<keyword evidence="2" id="KW-0677">Repeat</keyword>
<dbReference type="InterPro" id="IPR001258">
    <property type="entry name" value="NHL_repeat"/>
</dbReference>
<dbReference type="Gene3D" id="2.60.40.10">
    <property type="entry name" value="Immunoglobulins"/>
    <property type="match status" value="1"/>
</dbReference>
<dbReference type="SMART" id="SM00560">
    <property type="entry name" value="LamGL"/>
    <property type="match status" value="1"/>
</dbReference>
<feature type="repeat" description="NHL" evidence="4">
    <location>
        <begin position="2605"/>
        <end position="2640"/>
    </location>
</feature>
<keyword evidence="1" id="KW-0732">Signal</keyword>
<dbReference type="EMBL" id="PFMS01000095">
    <property type="protein sequence ID" value="PIZ15340.1"/>
    <property type="molecule type" value="Genomic_DNA"/>
</dbReference>
<dbReference type="Pfam" id="PF17170">
    <property type="entry name" value="DUF5128"/>
    <property type="match status" value="1"/>
</dbReference>
<dbReference type="InterPro" id="IPR003410">
    <property type="entry name" value="HYR_dom"/>
</dbReference>
<feature type="domain" description="HYR" evidence="5">
    <location>
        <begin position="2759"/>
        <end position="2853"/>
    </location>
</feature>
<evidence type="ECO:0000256" key="2">
    <source>
        <dbReference type="ARBA" id="ARBA00022737"/>
    </source>
</evidence>
<dbReference type="Gene3D" id="2.60.40.4070">
    <property type="match status" value="3"/>
</dbReference>
<dbReference type="Proteomes" id="UP000234145">
    <property type="component" value="Unassembled WGS sequence"/>
</dbReference>
<proteinExistence type="predicted"/>
<feature type="repeat" description="NHL" evidence="4">
    <location>
        <begin position="2452"/>
        <end position="2493"/>
    </location>
</feature>
<dbReference type="Pfam" id="PF13385">
    <property type="entry name" value="Laminin_G_3"/>
    <property type="match status" value="1"/>
</dbReference>
<name>A0A2H9PAA9_9BACT</name>
<feature type="repeat" description="NHL" evidence="4">
    <location>
        <begin position="3686"/>
        <end position="3725"/>
    </location>
</feature>
<dbReference type="Gene3D" id="2.60.120.200">
    <property type="match status" value="1"/>
</dbReference>
<dbReference type="Gene3D" id="3.30.1920.20">
    <property type="match status" value="1"/>
</dbReference>
<evidence type="ECO:0000313" key="7">
    <source>
        <dbReference type="Proteomes" id="UP000234145"/>
    </source>
</evidence>
<evidence type="ECO:0000313" key="6">
    <source>
        <dbReference type="EMBL" id="PIZ15340.1"/>
    </source>
</evidence>
<dbReference type="Pfam" id="PF13585">
    <property type="entry name" value="CHU_C"/>
    <property type="match status" value="1"/>
</dbReference>
<dbReference type="PANTHER" id="PTHR24104">
    <property type="entry name" value="E3 UBIQUITIN-PROTEIN LIGASE NHLRC1-RELATED"/>
    <property type="match status" value="1"/>
</dbReference>
<dbReference type="PANTHER" id="PTHR24104:SF25">
    <property type="entry name" value="PROTEIN LIN-41"/>
    <property type="match status" value="1"/>
</dbReference>
<dbReference type="PROSITE" id="PS51125">
    <property type="entry name" value="NHL"/>
    <property type="match status" value="7"/>
</dbReference>
<evidence type="ECO:0000256" key="4">
    <source>
        <dbReference type="PROSITE-ProRule" id="PRU00504"/>
    </source>
</evidence>
<dbReference type="InterPro" id="IPR006558">
    <property type="entry name" value="LamG-like"/>
</dbReference>
<dbReference type="InterPro" id="IPR013783">
    <property type="entry name" value="Ig-like_fold"/>
</dbReference>
<dbReference type="Gene3D" id="2.120.10.30">
    <property type="entry name" value="TolB, C-terminal domain"/>
    <property type="match status" value="5"/>
</dbReference>
<accession>A0A2H9PAA9</accession>
<gene>
    <name evidence="6" type="ORF">COY51_05545</name>
</gene>
<dbReference type="SUPFAM" id="SSF101898">
    <property type="entry name" value="NHL repeat"/>
    <property type="match status" value="1"/>
</dbReference>
<feature type="repeat" description="NHL" evidence="4">
    <location>
        <begin position="3596"/>
        <end position="3638"/>
    </location>
</feature>
<dbReference type="SUPFAM" id="SSF63829">
    <property type="entry name" value="Calcium-dependent phosphotriesterase"/>
    <property type="match status" value="1"/>
</dbReference>
<dbReference type="SUPFAM" id="SSF63825">
    <property type="entry name" value="YWTD domain"/>
    <property type="match status" value="1"/>
</dbReference>
<dbReference type="InterPro" id="IPR058094">
    <property type="entry name" value="Ig-like_OmpL47-like"/>
</dbReference>
<dbReference type="Pfam" id="PF01436">
    <property type="entry name" value="NHL"/>
    <property type="match status" value="3"/>
</dbReference>
<dbReference type="InterPro" id="IPR011042">
    <property type="entry name" value="6-blade_b-propeller_TolB-like"/>
</dbReference>
<sequence>MANNPANYYSASNPHNIYLVGISYPRDGMILIPENSSQFQYFILDSSGSVITTEVQSLSFGDYGGALPEKNIDLPTNTYKLSKPQYLNGEINPDIVFLDENGNLLEPDESGNYKIEGMTRFKAKLNNDYQGKTFVKLQGNADASQWNGYNIEIGEGENPTVWDVKSFSSKIPGPMYGTLYTWQTTGLNGQYQVKCRISGQEVNSTTYYLGTKVPGTDDNWSATAYDSYRKMELWFPPQALKGRNYITISPLDTISKVNLATTLPNPLFKPVGHIYEIKPGLTADDFNADTSGQKQKASLKFKYTYEDIDFDITGDEIADTELIKNNLGLYKIVSGKLQLVYSENKPDSFILIAPINDFSDSFVVLPNNSPPKISQPFCSPFIFTPGKVNRDTTTLYYNISDGSSNKVWVIAKIIDKDSNVVRVLSNNKEETLAYVQSKLCHYNSFEQLWDGKNDSGDTVPDGAYVIKIQVMNGAGNIAERTCVVVKSKIPIGITSPKDGETINGVISLYGNAVNPAGFAGYSIFYALSPDTSSWTPIPVPSSYWCTDPNVSLIQITNGLLATWNTMQVPNGNYVLKMNILDSDGLLLDTATVNVNVDNVFEIYNFSASPNPFSPDNNGIKDTTTIHYSIPVKTHINISIYNETGVFIATLVNEDKPAGSHSVEWGGTGVIDGNYWCTITASETFTDKKGMIITRDTSSVDITANITSPSLGSVSGVVDITGTADVSNSNFGFYLVEYGWGETPSSWNGTGDTITSAVTSGTLASWNTWDIADDTYAIRLTVQDKAGNTKTTIVAPLNVFNILKVEINVSPDVFSPDTDGIKDTAVITYTISKDVDISYLRIYPGTDTTASPIKTFISETLAGVHTAKWNGRNDSLSPCTAGFYTCVFSARKGSSVDTEVAGITLDRGINPPANLASSIFNYGVEDGKPYFGWCATGNGVYYPWQHFGYTITARGIEYYPTQKNQELYITCGAWDGTSDQKLFYIPYGQNVTTYIKIYGDFQAFGAQDFGAQCLNPYIGVSPSHNETTWWYPIFFPPYFFRWYEGYGSQWLNPDSYYMYAWILAPWSWTINNPRINIKVWWNVPTTREWQQIETGTSRVNLTQRRKYITSYAGGIGSGGPDILSINYPSTRYSTEDTSITVATYIGDTDTVDSRTGMLFASTDVSEAWSTSGMSSDNVIYYGETSSIDIFKKLNYAPCDLIYEPHYSKWVISGPYYPGTNSLNSDILLTDLSGKVQGETLVVSVDTTTYTFDDRFTARLKIPYSGKTFIKITGSANCSSFSKYYLEYGKGESPEKWNLIKESNVPVDTGTLAYWNVTRLNGIYTLVLTVFDGDRNLKESQKTTLQIGQLISAENGGVATDPYAQTTINFPRGSLKSDKLVTISVVDSSEIPVFNPDFQPTGPTFIFSPSISKEDFITDTNGEVIKPATLTFHYDPSELTFPETMLGLFVFHPSTQELKYLPCYIDTMTYTVTAQIEGFSYFFLSKSHIPSVNIQSDTEPPAKPTGLNITITQPDEPIYLTWDHNREIDFAYYVIYCDGIAIDTTTNNKYEGGLLLGNQSPVYTVTAVDLARNQSSHSDSASATLIEIASVVSLYPGADKPIKMNNTETVTIFCQVYSPGVTDGAGKGESISGQVWLSKKGSYKIEEGVYTQESEGYMFGLPGNWPGYSSYIATVDAKFEGENSELLGMAFRLIDENNFYLLSWSEGKLKIKKVIEGSSPIDLYTPATVYSFPQLNNEWVTLKIKVMGSYFYAKMWQKGQNEPPEWQIWGRDDSLLSGGFALVTYNAKVSFDNLRITELEAAVSQFLVDSQADWEAGTYYHTEGISSPGAVKLSLGLPQLSNITAFWQLEETSGTLYDQTSNDNNGTPHNSPAVVDGKIGNARQFVTGLAQWVETPNHSISSSSVFTVSAWVKIPTYDAGSRKQVMGQGDNTTYVEQFGWGMLVGTTLTFSCEKHSGGWKHVYGGPDLRDNAWHLVAVTYNNGSIKLYVDGSLVGSGTYTESASAGAQILGIGAWTRNNSPSEYFNGVIDEPIIWEGKALTEDEHSILYADGSPTRSAYTLGNYYTSGTYVSAAHNSGVDTPYYGIFEADYNTNGQNITFDVRTADPKEKLSSARWYRAYNGHKIYGLPDKKWVQFRCQMATDNPSVSPVVNSVTVNYATSYEPDGQFSNNFSDTSQIVESINGILRTMDMDYLQDRGINDEYKTTIGPLPIGEYQYTTRFSGNNGNTWKYSSEIGTISVVLPDTVPPVAEISNPRENDILSGIVNIIGTAIDTDNLGRSNLKKYVLEYGLGTNPYFWKEICSSGDTKVNTILGAWNTSNIEDNIYVIRLIGEDSMGNTREDSKTVIVHNKRRESMDITNLSYPEFLIPEKDTATISFNLSKPQALNMEVYDWNYNAIKMGEYKNKNIGINSEMWNGKDIMGQDVPDGAYFFEFNLLPEATEVINSDTMVYFLKFGEFGAGNAKFNYPLGMAIDYRGNILVCDMGNNRIQKFTSDGRFVSKFGEIGKASLKSPRDIAIDNEENILVIDSGDPTIPGPIPLMYKFNSDGWKIWERGGYGDEDGKFKNPVSISLDIAGNIYVADKEKNCIQRFDKDGNFVLKIGSGNTGEDTQLSQPIDIYVDSLGFVYVVDSGNSCVKKFDRNGNFIWKLGPFILNGEQFISPQAITLDPSEKYIYVSDIGKHSIQKFSQFDNIGNPQIPTFSMKISGYDTQSQISGSYDTETQFTTPMSLLIDSSGKNFYISDSTNNRIMRYKQGAGWIGVDSTPPQSAFTPSVSLYKNLYSSPTNTYTITSTDPEVNKVSSGIAVIEYQVDGGQWIVYADSFSLSEGMHFVNYRAVDRAGNIEENKMFFVMVSNPPKTDVRIDSPSYYSEILKATVITSASTISLVVVGDTAQVARIEYRLDTETVWNTYTGPFTIPTEGVHIISCYAFDTMGNAELIPNMFTVIVDNSPPSTQLTLVGPQHGTAPAYITSGTMIRLTAYDTFAGVNRIGYKIDGSEWKSDTSSIINISFESEETHTILFHAIDNLGNIEETKSISVFVDNTAPTITINIFYSKEDTFTINILVSDNADSNPRIFASLVSSATGAGTIPIYSGYWETEPFIVPSGEWILTVYAKDFVGNVSTESRGPLSGPFIIIHDILPPRTSIVIGEPKYGETPAFVTSATTLTLSAVDDLVEIRDSIGLGVAKTEYRSETETIWDTYTLPFNITGEGTHTIYFRSIDKVGNTEETKSITVFVDNAAPTITINVPSPGETYVAKKDKLKIDFTVIDNADTDPQVVTFLTHIDTGGETIPVYNGWETDPLNIPSGQWILTVQVKDFVENTRVETSGQFTIIHDILPPRTSITIGEPKYGETPTLISSTTTFTLTVIDDLIEVGDSIGLGIANTYYRIDNETWSTYVSSFNIPSESFTYGIHAISYYSTDNVLNKEKENTRTVFLDNIAPVCELTSPSKQDYGLCKIINNETVPIIGNVFDQHFLNYRVEIKKEGEPDTQWQTIIESSEQKANQELAILNTLGLADGYYILRITAIDRVNNTSIDSPSIYIGKPELLLTIGGKGKEQGKFNHPYGICLDDTGNIYITDSLNHRIQKFSPEGNFILEFGKHGKKEKEFNGPSGIAISKGESPAIYVANRNNDRIQVFDLNGNFLYSFGKNGHNPSEFNKPEGIFIDSQNKLYVTDRNNDRIQKFDSHGTFLAQFTGFNKPEGVFVDSKSNIYIADRNNDRVVKLNSNGETMLVVTGLNKPNSVIVNSRGYIYVSNTNSDSIAKFDKYGNLVAKFLSVNGDSPNLFLNKPAGLTIDKKGNLLIVDENNNRVIKIGAPDTSTQSSSSMRALVSPNIQVKSIKDAYAYPVPFKPGPGHTAIRFTGLTSNVQLRIYNIAGELIFEKDNLSGNYDWHAQNNYNEPVSSGVYIYFLTDDTKEKKIGKIVVIR</sequence>
<reference evidence="7" key="1">
    <citation type="submission" date="2017-09" db="EMBL/GenBank/DDBJ databases">
        <title>Depth-based differentiation of microbial function through sediment-hosted aquifers and enrichment of novel symbionts in the deep terrestrial subsurface.</title>
        <authorList>
            <person name="Probst A.J."/>
            <person name="Ladd B."/>
            <person name="Jarett J.K."/>
            <person name="Geller-Mcgrath D.E."/>
            <person name="Sieber C.M.K."/>
            <person name="Emerson J.B."/>
            <person name="Anantharaman K."/>
            <person name="Thomas B.C."/>
            <person name="Malmstrom R."/>
            <person name="Stieglmeier M."/>
            <person name="Klingl A."/>
            <person name="Woyke T."/>
            <person name="Ryan C.M."/>
            <person name="Banfield J.F."/>
        </authorList>
    </citation>
    <scope>NUCLEOTIDE SEQUENCE [LARGE SCALE GENOMIC DNA]</scope>
</reference>
<dbReference type="PROSITE" id="PS50825">
    <property type="entry name" value="HYR"/>
    <property type="match status" value="1"/>
</dbReference>
<dbReference type="SUPFAM" id="SSF49899">
    <property type="entry name" value="Concanavalin A-like lectins/glucanases"/>
    <property type="match status" value="1"/>
</dbReference>
<dbReference type="InterPro" id="IPR013320">
    <property type="entry name" value="ConA-like_dom_sf"/>
</dbReference>
<dbReference type="GO" id="GO:0008270">
    <property type="term" value="F:zinc ion binding"/>
    <property type="evidence" value="ECO:0007669"/>
    <property type="project" value="UniProtKB-KW"/>
</dbReference>
<evidence type="ECO:0000256" key="1">
    <source>
        <dbReference type="ARBA" id="ARBA00022729"/>
    </source>
</evidence>
<feature type="repeat" description="NHL" evidence="4">
    <location>
        <begin position="3642"/>
        <end position="3685"/>
    </location>
</feature>
<dbReference type="Gene3D" id="2.60.120.560">
    <property type="entry name" value="Exo-inulinase, domain 1"/>
    <property type="match status" value="1"/>
</dbReference>
<feature type="repeat" description="NHL" evidence="4">
    <location>
        <begin position="2553"/>
        <end position="2592"/>
    </location>
</feature>
<dbReference type="NCBIfam" id="NF047446">
    <property type="entry name" value="barrel_OmpL47"/>
    <property type="match status" value="4"/>
</dbReference>
<evidence type="ECO:0000256" key="3">
    <source>
        <dbReference type="ARBA" id="ARBA00023157"/>
    </source>
</evidence>
<protein>
    <recommendedName>
        <fullName evidence="5">HYR domain-containing protein</fullName>
    </recommendedName>
</protein>
<dbReference type="CDD" id="cd05819">
    <property type="entry name" value="NHL"/>
    <property type="match status" value="1"/>
</dbReference>
<feature type="repeat" description="NHL" evidence="4">
    <location>
        <begin position="3546"/>
        <end position="3589"/>
    </location>
</feature>
<comment type="caution">
    <text evidence="6">The sequence shown here is derived from an EMBL/GenBank/DDBJ whole genome shotgun (WGS) entry which is preliminary data.</text>
</comment>